<name>A0A7W7NZG8_PSENT</name>
<sequence>MTKNDTSIAYSLHELGADMHLRNFWSEFGAKRAKSIKRSELYATQVENSAMTGDQLPFSIAINEYYWEKESKRVLFPKSAADIMSIFEAPEAQAEDAKFVLPYDSFMVALPEGFEFEGEVIPPFLVSFIAKAESRKKLFAPILKLAGLSEFHKVDLSEEVARGDSLLSINYQDYNINGASVLFSRAASKLPIYRKCKTPEELEDRTQVIIDDAMGVMLDDVDFKVQFFMVKFVLALGTHFAINGVKSVQFGYPTAKPPRMAPVSNAYSIYASTLSYVAEADRAHNIL</sequence>
<accession>A0A7W7NZG8</accession>
<comment type="caution">
    <text evidence="1">The sequence shown here is derived from an EMBL/GenBank/DDBJ whole genome shotgun (WGS) entry which is preliminary data.</text>
</comment>
<evidence type="ECO:0000313" key="2">
    <source>
        <dbReference type="Proteomes" id="UP000566995"/>
    </source>
</evidence>
<evidence type="ECO:0000313" key="1">
    <source>
        <dbReference type="EMBL" id="MBB4861275.1"/>
    </source>
</evidence>
<organism evidence="1 2">
    <name type="scientific">Pseudomonas nitroreducens</name>
    <dbReference type="NCBI Taxonomy" id="46680"/>
    <lineage>
        <taxon>Bacteria</taxon>
        <taxon>Pseudomonadati</taxon>
        <taxon>Pseudomonadota</taxon>
        <taxon>Gammaproteobacteria</taxon>
        <taxon>Pseudomonadales</taxon>
        <taxon>Pseudomonadaceae</taxon>
        <taxon>Pseudomonas</taxon>
    </lineage>
</organism>
<proteinExistence type="predicted"/>
<gene>
    <name evidence="1" type="ORF">HNP46_000086</name>
</gene>
<dbReference type="AlphaFoldDB" id="A0A7W7NZG8"/>
<protein>
    <submittedName>
        <fullName evidence="1">Uncharacterized protein</fullName>
    </submittedName>
</protein>
<reference evidence="1 2" key="1">
    <citation type="submission" date="2020-08" db="EMBL/GenBank/DDBJ databases">
        <title>Functional genomics of gut bacteria from endangered species of beetles.</title>
        <authorList>
            <person name="Carlos-Shanley C."/>
        </authorList>
    </citation>
    <scope>NUCLEOTIDE SEQUENCE [LARGE SCALE GENOMIC DNA]</scope>
    <source>
        <strain evidence="1 2">S00179</strain>
    </source>
</reference>
<dbReference type="Proteomes" id="UP000566995">
    <property type="component" value="Unassembled WGS sequence"/>
</dbReference>
<dbReference type="RefSeq" id="WP_184585548.1">
    <property type="nucleotide sequence ID" value="NZ_JACHLI010000001.1"/>
</dbReference>
<dbReference type="EMBL" id="JACHLI010000001">
    <property type="protein sequence ID" value="MBB4861275.1"/>
    <property type="molecule type" value="Genomic_DNA"/>
</dbReference>